<name>A0AA42H4D7_9HYPH</name>
<evidence type="ECO:0000313" key="2">
    <source>
        <dbReference type="Proteomes" id="UP001158087"/>
    </source>
</evidence>
<dbReference type="Proteomes" id="UP001158087">
    <property type="component" value="Unassembled WGS sequence"/>
</dbReference>
<sequence length="80" mass="9094">MKLFRRWTKPQLEEAILALEEGISSGAQSISYPAGGSLSYTSFENATNILDQLYARLDELEGKRRRPSIQMIPFVVKRGY</sequence>
<reference evidence="1" key="1">
    <citation type="submission" date="2022-09" db="EMBL/GenBank/DDBJ databases">
        <title>Intensive care unit water sources are persistently colonized with multi-drug resistant bacteria and are the site of extensive horizontal gene transfer of antibiotic resistance genes.</title>
        <authorList>
            <person name="Diorio-Toth L."/>
        </authorList>
    </citation>
    <scope>NUCLEOTIDE SEQUENCE</scope>
    <source>
        <strain evidence="1">GD04153</strain>
    </source>
</reference>
<organism evidence="1 2">
    <name type="scientific">Brucella intermedia GD04153</name>
    <dbReference type="NCBI Taxonomy" id="2975438"/>
    <lineage>
        <taxon>Bacteria</taxon>
        <taxon>Pseudomonadati</taxon>
        <taxon>Pseudomonadota</taxon>
        <taxon>Alphaproteobacteria</taxon>
        <taxon>Hyphomicrobiales</taxon>
        <taxon>Brucellaceae</taxon>
        <taxon>Brucella/Ochrobactrum group</taxon>
        <taxon>Brucella</taxon>
    </lineage>
</organism>
<accession>A0AA42H4D7</accession>
<protein>
    <submittedName>
        <fullName evidence="1">Uncharacterized protein</fullName>
    </submittedName>
</protein>
<proteinExistence type="predicted"/>
<gene>
    <name evidence="1" type="ORF">N7376_04745</name>
</gene>
<comment type="caution">
    <text evidence="1">The sequence shown here is derived from an EMBL/GenBank/DDBJ whole genome shotgun (WGS) entry which is preliminary data.</text>
</comment>
<dbReference type="AlphaFoldDB" id="A0AA42H4D7"/>
<evidence type="ECO:0000313" key="1">
    <source>
        <dbReference type="EMBL" id="MDH0123291.1"/>
    </source>
</evidence>
<dbReference type="EMBL" id="JAODYY010000001">
    <property type="protein sequence ID" value="MDH0123291.1"/>
    <property type="molecule type" value="Genomic_DNA"/>
</dbReference>